<evidence type="ECO:0000313" key="3">
    <source>
        <dbReference type="Proteomes" id="UP000237351"/>
    </source>
</evidence>
<dbReference type="Proteomes" id="UP000237351">
    <property type="component" value="Chromosome"/>
</dbReference>
<feature type="chain" id="PRO_5013048954" evidence="1">
    <location>
        <begin position="22"/>
        <end position="76"/>
    </location>
</feature>
<sequence length="76" mass="8548">MSKSLKALLLCSILISFGASPSHSLFVKKSIEVDEFADYDEQRSYATIRVDFRKSMKTLLNQMAGLMLKSCVPWAT</sequence>
<feature type="signal peptide" evidence="1">
    <location>
        <begin position="1"/>
        <end position="21"/>
    </location>
</feature>
<protein>
    <submittedName>
        <fullName evidence="2">Uncharacterized protein</fullName>
    </submittedName>
</protein>
<name>A0A1W6N4G2_9PROT</name>
<keyword evidence="3" id="KW-1185">Reference proteome</keyword>
<evidence type="ECO:0000256" key="1">
    <source>
        <dbReference type="SAM" id="SignalP"/>
    </source>
</evidence>
<dbReference type="RefSeq" id="WP_085784220.1">
    <property type="nucleotide sequence ID" value="NZ_CP008743.1"/>
</dbReference>
<organism evidence="2 3">
    <name type="scientific">Candidatus Nucleicultrix amoebiphila FS5</name>
    <dbReference type="NCBI Taxonomy" id="1414854"/>
    <lineage>
        <taxon>Bacteria</taxon>
        <taxon>Pseudomonadati</taxon>
        <taxon>Pseudomonadota</taxon>
        <taxon>Alphaproteobacteria</taxon>
        <taxon>Holosporales</taxon>
        <taxon>Candidatus Nucleicultricaceae</taxon>
        <taxon>Candidatus Nucleicultrix</taxon>
    </lineage>
</organism>
<accession>A0A1W6N4G2</accession>
<keyword evidence="1" id="KW-0732">Signal</keyword>
<dbReference type="EMBL" id="CP008743">
    <property type="protein sequence ID" value="ARN84743.1"/>
    <property type="molecule type" value="Genomic_DNA"/>
</dbReference>
<proteinExistence type="predicted"/>
<evidence type="ECO:0000313" key="2">
    <source>
        <dbReference type="EMBL" id="ARN84743.1"/>
    </source>
</evidence>
<dbReference type="KEGG" id="naf:GQ61_04905"/>
<dbReference type="AlphaFoldDB" id="A0A1W6N4G2"/>
<gene>
    <name evidence="2" type="ORF">GQ61_04905</name>
</gene>
<reference evidence="2 3" key="1">
    <citation type="submission" date="2014-06" db="EMBL/GenBank/DDBJ databases">
        <title>The genome of the endonuclear symbiont Nucleicultrix amoebiphila.</title>
        <authorList>
            <person name="Schulz F."/>
            <person name="Horn M."/>
        </authorList>
    </citation>
    <scope>NUCLEOTIDE SEQUENCE [LARGE SCALE GENOMIC DNA]</scope>
    <source>
        <strain evidence="2 3">FS5</strain>
    </source>
</reference>